<keyword evidence="13" id="KW-1185">Reference proteome</keyword>
<dbReference type="PROSITE" id="PS51706">
    <property type="entry name" value="G_ENGB"/>
    <property type="match status" value="1"/>
</dbReference>
<dbReference type="PATRIC" id="fig|608538.5.peg.502"/>
<reference evidence="12 13" key="1">
    <citation type="journal article" date="2010" name="J. Bacteriol.">
        <title>Complete genome sequence of the thermophilic, obligately chemolithoautotrophic hydrogen-oxidizing bacterium Hydrogenobacter thermophilus TK-6.</title>
        <authorList>
            <person name="Arai H."/>
            <person name="Kanbe H."/>
            <person name="Ishii M."/>
            <person name="Igarashi Y."/>
        </authorList>
    </citation>
    <scope>NUCLEOTIDE SEQUENCE [LARGE SCALE GENOMIC DNA]</scope>
    <source>
        <strain evidence="13">DSM 6534 / IAM 12695 / TK-6 [Tokyo]</strain>
    </source>
</reference>
<dbReference type="Pfam" id="PF01926">
    <property type="entry name" value="MMR_HSR1"/>
    <property type="match status" value="1"/>
</dbReference>
<evidence type="ECO:0000259" key="11">
    <source>
        <dbReference type="PROSITE" id="PS51706"/>
    </source>
</evidence>
<dbReference type="PANTHER" id="PTHR11649:SF13">
    <property type="entry name" value="ENGB-TYPE G DOMAIN-CONTAINING PROTEIN"/>
    <property type="match status" value="1"/>
</dbReference>
<comment type="similarity">
    <text evidence="2 10">Belongs to the TRAFAC class TrmE-Era-EngA-EngB-Septin-like GTPase superfamily. EngB GTPase family.</text>
</comment>
<evidence type="ECO:0000256" key="1">
    <source>
        <dbReference type="ARBA" id="ARBA00001946"/>
    </source>
</evidence>
<keyword evidence="9 10" id="KW-0131">Cell cycle</keyword>
<evidence type="ECO:0000256" key="9">
    <source>
        <dbReference type="ARBA" id="ARBA00023306"/>
    </source>
</evidence>
<dbReference type="Proteomes" id="UP000002574">
    <property type="component" value="Chromosome"/>
</dbReference>
<evidence type="ECO:0000256" key="8">
    <source>
        <dbReference type="ARBA" id="ARBA00023210"/>
    </source>
</evidence>
<keyword evidence="3 10" id="KW-0132">Cell division</keyword>
<comment type="cofactor">
    <cofactor evidence="1">
        <name>Mg(2+)</name>
        <dbReference type="ChEBI" id="CHEBI:18420"/>
    </cofactor>
</comment>
<evidence type="ECO:0000256" key="10">
    <source>
        <dbReference type="HAMAP-Rule" id="MF_00321"/>
    </source>
</evidence>
<keyword evidence="8 10" id="KW-0717">Septation</keyword>
<dbReference type="InterPro" id="IPR030393">
    <property type="entry name" value="G_ENGB_dom"/>
</dbReference>
<dbReference type="AlphaFoldDB" id="D3DGL1"/>
<evidence type="ECO:0000256" key="2">
    <source>
        <dbReference type="ARBA" id="ARBA00009638"/>
    </source>
</evidence>
<dbReference type="PRINTS" id="PR00449">
    <property type="entry name" value="RASTRNSFRMNG"/>
</dbReference>
<accession>D3DGL1</accession>
<dbReference type="GO" id="GO:0000917">
    <property type="term" value="P:division septum assembly"/>
    <property type="evidence" value="ECO:0007669"/>
    <property type="project" value="UniProtKB-KW"/>
</dbReference>
<dbReference type="GO" id="GO:0046872">
    <property type="term" value="F:metal ion binding"/>
    <property type="evidence" value="ECO:0007669"/>
    <property type="project" value="UniProtKB-KW"/>
</dbReference>
<dbReference type="InterPro" id="IPR005225">
    <property type="entry name" value="Small_GTP-bd"/>
</dbReference>
<evidence type="ECO:0000313" key="13">
    <source>
        <dbReference type="Proteomes" id="UP000002574"/>
    </source>
</evidence>
<keyword evidence="5 10" id="KW-0547">Nucleotide-binding</keyword>
<keyword evidence="7 10" id="KW-0342">GTP-binding</keyword>
<dbReference type="GO" id="GO:0005525">
    <property type="term" value="F:GTP binding"/>
    <property type="evidence" value="ECO:0007669"/>
    <property type="project" value="UniProtKB-UniRule"/>
</dbReference>
<dbReference type="InterPro" id="IPR006073">
    <property type="entry name" value="GTP-bd"/>
</dbReference>
<organism evidence="12 13">
    <name type="scientific">Hydrogenobacter thermophilus (strain DSM 6534 / IAM 12695 / TK-6)</name>
    <dbReference type="NCBI Taxonomy" id="608538"/>
    <lineage>
        <taxon>Bacteria</taxon>
        <taxon>Pseudomonadati</taxon>
        <taxon>Aquificota</taxon>
        <taxon>Aquificia</taxon>
        <taxon>Aquificales</taxon>
        <taxon>Aquificaceae</taxon>
        <taxon>Hydrogenobacter</taxon>
    </lineage>
</organism>
<keyword evidence="4" id="KW-0479">Metal-binding</keyword>
<dbReference type="eggNOG" id="COG0218">
    <property type="taxonomic scope" value="Bacteria"/>
</dbReference>
<dbReference type="Gene3D" id="3.40.50.300">
    <property type="entry name" value="P-loop containing nucleotide triphosphate hydrolases"/>
    <property type="match status" value="1"/>
</dbReference>
<evidence type="ECO:0000313" key="12">
    <source>
        <dbReference type="EMBL" id="BAI68963.1"/>
    </source>
</evidence>
<dbReference type="STRING" id="608538.HTH_0499"/>
<dbReference type="KEGG" id="hth:HTH_0499"/>
<evidence type="ECO:0000256" key="7">
    <source>
        <dbReference type="ARBA" id="ARBA00023134"/>
    </source>
</evidence>
<dbReference type="InterPro" id="IPR019987">
    <property type="entry name" value="GTP-bd_ribosome_bio_YsxC"/>
</dbReference>
<proteinExistence type="inferred from homology"/>
<dbReference type="KEGG" id="hte:Hydth_0497"/>
<evidence type="ECO:0000256" key="3">
    <source>
        <dbReference type="ARBA" id="ARBA00022618"/>
    </source>
</evidence>
<evidence type="ECO:0000256" key="5">
    <source>
        <dbReference type="ARBA" id="ARBA00022741"/>
    </source>
</evidence>
<dbReference type="CDD" id="cd01876">
    <property type="entry name" value="YihA_EngB"/>
    <property type="match status" value="1"/>
</dbReference>
<dbReference type="InterPro" id="IPR027417">
    <property type="entry name" value="P-loop_NTPase"/>
</dbReference>
<keyword evidence="6" id="KW-0460">Magnesium</keyword>
<dbReference type="EMBL" id="AP011112">
    <property type="protein sequence ID" value="BAI68963.1"/>
    <property type="molecule type" value="Genomic_DNA"/>
</dbReference>
<dbReference type="PANTHER" id="PTHR11649">
    <property type="entry name" value="MSS1/TRME-RELATED GTP-BINDING PROTEIN"/>
    <property type="match status" value="1"/>
</dbReference>
<comment type="function">
    <text evidence="10">Necessary for normal cell division and for the maintenance of normal septation.</text>
</comment>
<evidence type="ECO:0000256" key="4">
    <source>
        <dbReference type="ARBA" id="ARBA00022723"/>
    </source>
</evidence>
<feature type="domain" description="EngB-type G" evidence="11">
    <location>
        <begin position="17"/>
        <end position="186"/>
    </location>
</feature>
<dbReference type="HAMAP" id="MF_00321">
    <property type="entry name" value="GTPase_EngB"/>
    <property type="match status" value="1"/>
</dbReference>
<evidence type="ECO:0000256" key="6">
    <source>
        <dbReference type="ARBA" id="ARBA00022842"/>
    </source>
</evidence>
<dbReference type="NCBIfam" id="TIGR00231">
    <property type="entry name" value="small_GTP"/>
    <property type="match status" value="1"/>
</dbReference>
<dbReference type="GO" id="GO:0005829">
    <property type="term" value="C:cytosol"/>
    <property type="evidence" value="ECO:0007669"/>
    <property type="project" value="TreeGrafter"/>
</dbReference>
<name>D3DGL1_HYDTT</name>
<sequence length="186" mass="21208">MKVEFLGSYREDLPKDHFKEVVFVGRSNVGKSSLINMLVGEPVARVSKEPGRTRSINAFLLEGRIKLVDVPGYGFAKVSKAERESWKRLIESYFRERRQNIRCVFVLIDSKVGPTDLDKLMIEWLRHINIPYKVVLTKTDKASQKELSKSLELLKVVGVNEVIITSAKEGKGKKELYRSILEVVEG</sequence>
<gene>
    <name evidence="10" type="primary">engB</name>
    <name evidence="12" type="ordered locus">HTH_0499</name>
</gene>
<protein>
    <recommendedName>
        <fullName evidence="10">Probable GTP-binding protein EngB</fullName>
    </recommendedName>
</protein>
<dbReference type="SUPFAM" id="SSF52540">
    <property type="entry name" value="P-loop containing nucleoside triphosphate hydrolases"/>
    <property type="match status" value="1"/>
</dbReference>
<dbReference type="NCBIfam" id="TIGR03598">
    <property type="entry name" value="GTPase_YsxC"/>
    <property type="match status" value="1"/>
</dbReference>
<dbReference type="RefSeq" id="WP_012963145.1">
    <property type="nucleotide sequence ID" value="NC_013799.1"/>
</dbReference>
<dbReference type="OrthoDB" id="9804921at2"/>